<dbReference type="RefSeq" id="WP_153653038.1">
    <property type="nucleotide sequence ID" value="NZ_CP045737.1"/>
</dbReference>
<keyword evidence="2" id="KW-1185">Reference proteome</keyword>
<evidence type="ECO:0000313" key="2">
    <source>
        <dbReference type="Proteomes" id="UP000392064"/>
    </source>
</evidence>
<dbReference type="Proteomes" id="UP000392064">
    <property type="component" value="Chromosome"/>
</dbReference>
<protein>
    <submittedName>
        <fullName evidence="1">Uncharacterized protein</fullName>
    </submittedName>
</protein>
<accession>A0A5Q2ML37</accession>
<name>A0A5Q2ML37_9ACTN</name>
<proteinExistence type="predicted"/>
<evidence type="ECO:0000313" key="1">
    <source>
        <dbReference type="EMBL" id="QGG41772.1"/>
    </source>
</evidence>
<dbReference type="EMBL" id="CP045737">
    <property type="protein sequence ID" value="QGG41772.1"/>
    <property type="molecule type" value="Genomic_DNA"/>
</dbReference>
<gene>
    <name evidence="1" type="ORF">GEV26_10585</name>
</gene>
<dbReference type="AlphaFoldDB" id="A0A5Q2ML37"/>
<reference evidence="1 2" key="1">
    <citation type="submission" date="2019-11" db="EMBL/GenBank/DDBJ databases">
        <authorList>
            <person name="Li J."/>
        </authorList>
    </citation>
    <scope>NUCLEOTIDE SEQUENCE [LARGE SCALE GENOMIC DNA]</scope>
    <source>
        <strain evidence="1 2">MF47</strain>
    </source>
</reference>
<dbReference type="KEGG" id="aef:GEV26_10585"/>
<organism evidence="1 2">
    <name type="scientific">Aeromicrobium yanjiei</name>
    <dbReference type="NCBI Taxonomy" id="2662028"/>
    <lineage>
        <taxon>Bacteria</taxon>
        <taxon>Bacillati</taxon>
        <taxon>Actinomycetota</taxon>
        <taxon>Actinomycetes</taxon>
        <taxon>Propionibacteriales</taxon>
        <taxon>Nocardioidaceae</taxon>
        <taxon>Aeromicrobium</taxon>
    </lineage>
</organism>
<sequence length="304" mass="34003">MTENKGTCFIAMPITTHKEEAARYGGDTEHWNHVMEHLFVPAIEAAGYEAIRPVTSGSSMIHAEIVKHLSESTMVLCDLSGHNPNVFFELGVRTSLDLPVALVKDNLTSIPFDLGGMNTHSYGSSINVWSNESDVDQLATHITRCVETCNDKNPLWQRFGLSIKAEEPTANGSPHDAKMDLLLDRMDHLDRRIAQRGDSVFYRDRDDEDLAATRQQAWETVASEVSEMSHLRGRSRDDEIVEQVFINDLTDYLVERLPGFLPRFHIGDGVVQVLDPGNDIPPTIRTVLKNRGHRNGIRVGFASV</sequence>